<dbReference type="SMART" id="SM00382">
    <property type="entry name" value="AAA"/>
    <property type="match status" value="1"/>
</dbReference>
<dbReference type="PRINTS" id="PR00364">
    <property type="entry name" value="DISEASERSIST"/>
</dbReference>
<proteinExistence type="inferred from homology"/>
<dbReference type="Pfam" id="PF13401">
    <property type="entry name" value="AAA_22"/>
    <property type="match status" value="1"/>
</dbReference>
<accession>A0A6P1DC05</accession>
<dbReference type="InterPro" id="IPR005158">
    <property type="entry name" value="BTAD"/>
</dbReference>
<dbReference type="RefSeq" id="WP_163829939.1">
    <property type="nucleotide sequence ID" value="NZ_JAAGUZ010000071.1"/>
</dbReference>
<dbReference type="InterPro" id="IPR027417">
    <property type="entry name" value="P-loop_NTPase"/>
</dbReference>
<dbReference type="GO" id="GO:0016887">
    <property type="term" value="F:ATP hydrolysis activity"/>
    <property type="evidence" value="ECO:0007669"/>
    <property type="project" value="InterPro"/>
</dbReference>
<dbReference type="Gene3D" id="1.25.40.10">
    <property type="entry name" value="Tetratricopeptide repeat domain"/>
    <property type="match status" value="1"/>
</dbReference>
<feature type="compositionally biased region" description="Low complexity" evidence="4">
    <location>
        <begin position="349"/>
        <end position="364"/>
    </location>
</feature>
<dbReference type="Pfam" id="PF03704">
    <property type="entry name" value="BTAD"/>
    <property type="match status" value="1"/>
</dbReference>
<dbReference type="PANTHER" id="PTHR47691">
    <property type="entry name" value="REGULATOR-RELATED"/>
    <property type="match status" value="1"/>
</dbReference>
<dbReference type="InterPro" id="IPR001867">
    <property type="entry name" value="OmpR/PhoB-type_DNA-bd"/>
</dbReference>
<evidence type="ECO:0000256" key="2">
    <source>
        <dbReference type="ARBA" id="ARBA00023125"/>
    </source>
</evidence>
<evidence type="ECO:0000313" key="7">
    <source>
        <dbReference type="Proteomes" id="UP000468928"/>
    </source>
</evidence>
<evidence type="ECO:0000256" key="1">
    <source>
        <dbReference type="ARBA" id="ARBA00005820"/>
    </source>
</evidence>
<evidence type="ECO:0000259" key="5">
    <source>
        <dbReference type="PROSITE" id="PS51755"/>
    </source>
</evidence>
<dbReference type="EMBL" id="JAAGUZ010000071">
    <property type="protein sequence ID" value="NEW47121.1"/>
    <property type="molecule type" value="Genomic_DNA"/>
</dbReference>
<dbReference type="SMART" id="SM01043">
    <property type="entry name" value="BTAD"/>
    <property type="match status" value="1"/>
</dbReference>
<comment type="similarity">
    <text evidence="1">Belongs to the AfsR/DnrI/RedD regulatory family.</text>
</comment>
<feature type="domain" description="OmpR/PhoB-type" evidence="5">
    <location>
        <begin position="12"/>
        <end position="109"/>
    </location>
</feature>
<name>A0A6P1DC05_9NOCA</name>
<feature type="DNA-binding region" description="OmpR/PhoB-type" evidence="3">
    <location>
        <begin position="12"/>
        <end position="109"/>
    </location>
</feature>
<dbReference type="GO" id="GO:0003677">
    <property type="term" value="F:DNA binding"/>
    <property type="evidence" value="ECO:0007669"/>
    <property type="project" value="UniProtKB-UniRule"/>
</dbReference>
<evidence type="ECO:0000313" key="6">
    <source>
        <dbReference type="EMBL" id="NEW47121.1"/>
    </source>
</evidence>
<dbReference type="GO" id="GO:0006355">
    <property type="term" value="P:regulation of DNA-templated transcription"/>
    <property type="evidence" value="ECO:0007669"/>
    <property type="project" value="InterPro"/>
</dbReference>
<dbReference type="InterPro" id="IPR003593">
    <property type="entry name" value="AAA+_ATPase"/>
</dbReference>
<dbReference type="SMART" id="SM00862">
    <property type="entry name" value="Trans_reg_C"/>
    <property type="match status" value="1"/>
</dbReference>
<dbReference type="SUPFAM" id="SSF52540">
    <property type="entry name" value="P-loop containing nucleoside triphosphate hydrolases"/>
    <property type="match status" value="1"/>
</dbReference>
<dbReference type="Gene3D" id="3.40.50.300">
    <property type="entry name" value="P-loop containing nucleotide triphosphate hydrolases"/>
    <property type="match status" value="1"/>
</dbReference>
<comment type="caution">
    <text evidence="6">The sequence shown here is derived from an EMBL/GenBank/DDBJ whole genome shotgun (WGS) entry which is preliminary data.</text>
</comment>
<reference evidence="6 7" key="1">
    <citation type="submission" date="2020-01" db="EMBL/GenBank/DDBJ databases">
        <title>Genetics and antimicrobial susceptibilities of Nocardia species isolated from the soil; a comparison with species isolated from humans.</title>
        <authorList>
            <person name="Carrasco G."/>
            <person name="Monzon S."/>
            <person name="Sansegundo M."/>
            <person name="Garcia E."/>
            <person name="Garrido N."/>
            <person name="Medina M.J."/>
            <person name="Villalon P."/>
            <person name="Ramirez-Arocha A.C."/>
            <person name="Jimenez P."/>
            <person name="Cuesta I."/>
            <person name="Valdezate S."/>
        </authorList>
    </citation>
    <scope>NUCLEOTIDE SEQUENCE [LARGE SCALE GENOMIC DNA]</scope>
    <source>
        <strain evidence="6 7">CNM20110639</strain>
    </source>
</reference>
<gene>
    <name evidence="6" type="ORF">GV789_22120</name>
</gene>
<feature type="region of interest" description="Disordered" evidence="4">
    <location>
        <begin position="270"/>
        <end position="391"/>
    </location>
</feature>
<dbReference type="Gene3D" id="1.10.10.10">
    <property type="entry name" value="Winged helix-like DNA-binding domain superfamily/Winged helix DNA-binding domain"/>
    <property type="match status" value="1"/>
</dbReference>
<dbReference type="InterPro" id="IPR049945">
    <property type="entry name" value="AAA_22"/>
</dbReference>
<sequence>MVSELSGPSGRIPVVTPAESVVVALLGEVALRRGGVLVPVPGIRARALLASLAVTPGRSRSAPTLIDEVWGERPPRAPMNALHTQVSRLRTALPDGALEIGPAGYRLRLSAEQVDLAAVSELLRQARAVREHTTCLDLVVRARALWRGAPGADLPLGALADELVAAAAELWSALDALELTAREATGDLEGALALARRTAAADPLSEPAARTLMRLLAAVGNDNEALDVFARIRAALADQLGSDPGPALVELNTAILRGSFRANSMPLPNGAGPLSPLSPESGAIANPRREPTPYARSAADETATGPGQHLPAEPRGGQVDRSVRSKVPPDRAPSPPRGPDAHGPDPMTGLASPSGAAAGRSGKSPIGGAVAANRSGSAGPHGTTEAPTALSSGRAIGVRAAPNALLGREDDLVALAESLRNARVTTVLGPGGTGKTRIANELGARVARDEPVVLVELASVRADGGSPGDARGEVEAAIGAVLGLGDFARDPVLIRSGIRIELRQRLRDALSERPMLLILDNCEHLIDAVAEVVADLVGRCDQLTVLTTSRAPLAITAETVYPLAPLTIDASGSPATELFIARAKAVRPTARLNPDVVARLCHRLDGLPLAIELAAARVRTMSVEEIDTRLEHRFALLRSGDRSSPERHRTLHAVIAWSWNLLDEPQQIALRRLCRFPAGFTLDAAEFVAGGPEVGDVVAAVEGLVGQSLLTVLEDDRPDPDVSLPLRYRMLETVREFGEEQLAASPHRVDRPVAAIGNETGPATGEFGVEMAAADPCAESIDSHGAVDDTRGLSEAELVATRMCGWACDFALMATSRYRGEDQAHLVLTVAAEMDNLTAVLRLADERRDARTMYTVFPVTALLWVMRGAHMELVGWVRRMLTMEPPDGHGTDADLEMLGYVFSGLHLMYMESSLRDAAIVRIRARRLLRRDSGLGALSQFFGKLITCTVDGWALARLLATGARSPDRETKVAALIIRANSWENHGQLRGSTRDAMIAAGQITHHDVWAGAMINQHLGGLAGQNGRYREATGYYELAAEQLRRLGAYEESLEMRSFLAASLTASGQSGRARAEIELAVGLTDSATSRLSALDDPGVRRNHRLSTIAASLAEIELVEGATDRGLWLFRRSLELVGWPGSDFMPGPGVMMLCGAMLDAYTLYGRAPEVETMAAQLADIAVERLIQFWDVPQIGAVACAVGSNRLMIDPDSRTGLELLALAPAAMARQDYPVMSLARHRELHRDTVGVDRIDRATAEVAGLRRLVAADRIMVLLKQIAARTDEPGPLAR</sequence>
<keyword evidence="2 3" id="KW-0238">DNA-binding</keyword>
<evidence type="ECO:0000256" key="3">
    <source>
        <dbReference type="PROSITE-ProRule" id="PRU01091"/>
    </source>
</evidence>
<dbReference type="PANTHER" id="PTHR47691:SF3">
    <property type="entry name" value="HTH-TYPE TRANSCRIPTIONAL REGULATOR RV0890C-RELATED"/>
    <property type="match status" value="1"/>
</dbReference>
<dbReference type="InterPro" id="IPR016032">
    <property type="entry name" value="Sig_transdc_resp-reg_C-effctor"/>
</dbReference>
<dbReference type="GO" id="GO:0000160">
    <property type="term" value="P:phosphorelay signal transduction system"/>
    <property type="evidence" value="ECO:0007669"/>
    <property type="project" value="InterPro"/>
</dbReference>
<dbReference type="Proteomes" id="UP000468928">
    <property type="component" value="Unassembled WGS sequence"/>
</dbReference>
<dbReference type="SUPFAM" id="SSF48452">
    <property type="entry name" value="TPR-like"/>
    <property type="match status" value="1"/>
</dbReference>
<evidence type="ECO:0000256" key="4">
    <source>
        <dbReference type="SAM" id="MobiDB-lite"/>
    </source>
</evidence>
<dbReference type="InterPro" id="IPR011990">
    <property type="entry name" value="TPR-like_helical_dom_sf"/>
</dbReference>
<dbReference type="PROSITE" id="PS51755">
    <property type="entry name" value="OMPR_PHOB"/>
    <property type="match status" value="1"/>
</dbReference>
<dbReference type="InterPro" id="IPR036388">
    <property type="entry name" value="WH-like_DNA-bd_sf"/>
</dbReference>
<dbReference type="SUPFAM" id="SSF46894">
    <property type="entry name" value="C-terminal effector domain of the bipartite response regulators"/>
    <property type="match status" value="1"/>
</dbReference>
<protein>
    <submittedName>
        <fullName evidence="6">AAA family ATPase</fullName>
    </submittedName>
</protein>
<organism evidence="6 7">
    <name type="scientific">Nocardia cyriacigeorgica</name>
    <dbReference type="NCBI Taxonomy" id="135487"/>
    <lineage>
        <taxon>Bacteria</taxon>
        <taxon>Bacillati</taxon>
        <taxon>Actinomycetota</taxon>
        <taxon>Actinomycetes</taxon>
        <taxon>Mycobacteriales</taxon>
        <taxon>Nocardiaceae</taxon>
        <taxon>Nocardia</taxon>
    </lineage>
</organism>